<feature type="chain" id="PRO_5012672921" description="Peptidase M16" evidence="2">
    <location>
        <begin position="32"/>
        <end position="482"/>
    </location>
</feature>
<sequence length="482" mass="53562">MNNPNAFTRCALACLITLLSIALCIGNYLQAAQNPAPSLPLQSLRELSEPETAPNAPLIQAWTLRQGTRVLFVENHNLPMIDLKLTFAAGSYHDGDAPGLAAMAQALFGTDSAVKQATDIAREFDRYGVKITRGIDTEHSYYTLRSLSEEAIFAPVMALFTETLSRPKFSQENLHRIRHALETDLKLLQSLPESRALTLLKETLYVDHPLARPVNGTRESLQRITARQLRDFYRRAYTAANAQLVIVGDLTPEQAKLLSQQLADTLPQGPALSVPPGFTAPAHHGKQLHIEEDASQTMLMMMQNALPNQHPDAIAMRIANVVFNHVLNAQLREKYSLTYGVLSDIEHARGATGWLIQFSVAPQYSREAMALTKTLFAQFLKEGPSEEQLNTLKKYLRRALPQLMATNKNLLNELGVINRFDQPLDFTYKTAEIQNMTTEQIKAAINRHLDADSWVSLTLGPSAEQQPLPDTSSHAATRPTLL</sequence>
<dbReference type="InterPro" id="IPR011765">
    <property type="entry name" value="Pept_M16_N"/>
</dbReference>
<evidence type="ECO:0000259" key="4">
    <source>
        <dbReference type="Pfam" id="PF05193"/>
    </source>
</evidence>
<dbReference type="PANTHER" id="PTHR11851:SF224">
    <property type="entry name" value="PROCESSING PROTEASE"/>
    <property type="match status" value="1"/>
</dbReference>
<protein>
    <recommendedName>
        <fullName evidence="7">Peptidase M16</fullName>
    </recommendedName>
</protein>
<feature type="domain" description="Peptidase M16 C-terminal" evidence="4">
    <location>
        <begin position="224"/>
        <end position="395"/>
    </location>
</feature>
<organism evidence="5 6">
    <name type="scientific">Pseudomonas lundensis</name>
    <dbReference type="NCBI Taxonomy" id="86185"/>
    <lineage>
        <taxon>Bacteria</taxon>
        <taxon>Pseudomonadati</taxon>
        <taxon>Pseudomonadota</taxon>
        <taxon>Gammaproteobacteria</taxon>
        <taxon>Pseudomonadales</taxon>
        <taxon>Pseudomonadaceae</taxon>
        <taxon>Pseudomonas</taxon>
    </lineage>
</organism>
<dbReference type="EMBL" id="NQKI01000001">
    <property type="protein sequence ID" value="OZY61323.1"/>
    <property type="molecule type" value="Genomic_DNA"/>
</dbReference>
<accession>A0A266NFX5</accession>
<dbReference type="PANTHER" id="PTHR11851">
    <property type="entry name" value="METALLOPROTEASE"/>
    <property type="match status" value="1"/>
</dbReference>
<reference evidence="5 6" key="1">
    <citation type="submission" date="2017-08" db="EMBL/GenBank/DDBJ databases">
        <title>Genomic and metabolic characterisation of spoilage-associated Pseudomonas species.</title>
        <authorList>
            <person name="Stanborough T."/>
            <person name="Fegan N."/>
            <person name="Powell S.M."/>
            <person name="Singh T."/>
            <person name="Tamplin M.L."/>
            <person name="Chandry P.S."/>
        </authorList>
    </citation>
    <scope>NUCLEOTIDE SEQUENCE [LARGE SCALE GENOMIC DNA]</scope>
    <source>
        <strain evidence="5 6">L1802</strain>
    </source>
</reference>
<feature type="domain" description="Peptidase M16 N-terminal" evidence="3">
    <location>
        <begin position="69"/>
        <end position="217"/>
    </location>
</feature>
<evidence type="ECO:0000259" key="3">
    <source>
        <dbReference type="Pfam" id="PF00675"/>
    </source>
</evidence>
<evidence type="ECO:0008006" key="7">
    <source>
        <dbReference type="Google" id="ProtNLM"/>
    </source>
</evidence>
<dbReference type="SUPFAM" id="SSF63411">
    <property type="entry name" value="LuxS/MPP-like metallohydrolase"/>
    <property type="match status" value="2"/>
</dbReference>
<feature type="region of interest" description="Disordered" evidence="1">
    <location>
        <begin position="461"/>
        <end position="482"/>
    </location>
</feature>
<evidence type="ECO:0000256" key="1">
    <source>
        <dbReference type="SAM" id="MobiDB-lite"/>
    </source>
</evidence>
<dbReference type="Pfam" id="PF00675">
    <property type="entry name" value="Peptidase_M16"/>
    <property type="match status" value="1"/>
</dbReference>
<dbReference type="Proteomes" id="UP000215788">
    <property type="component" value="Unassembled WGS sequence"/>
</dbReference>
<comment type="caution">
    <text evidence="5">The sequence shown here is derived from an EMBL/GenBank/DDBJ whole genome shotgun (WGS) entry which is preliminary data.</text>
</comment>
<proteinExistence type="predicted"/>
<dbReference type="Gene3D" id="3.30.830.10">
    <property type="entry name" value="Metalloenzyme, LuxS/M16 peptidase-like"/>
    <property type="match status" value="2"/>
</dbReference>
<dbReference type="RefSeq" id="WP_094991667.1">
    <property type="nucleotide sequence ID" value="NZ_NQKI01000001.1"/>
</dbReference>
<dbReference type="InterPro" id="IPR050361">
    <property type="entry name" value="MPP/UQCRC_Complex"/>
</dbReference>
<dbReference type="AlphaFoldDB" id="A0A266NFX5"/>
<dbReference type="InterPro" id="IPR011249">
    <property type="entry name" value="Metalloenz_LuxS/M16"/>
</dbReference>
<dbReference type="GO" id="GO:0046872">
    <property type="term" value="F:metal ion binding"/>
    <property type="evidence" value="ECO:0007669"/>
    <property type="project" value="InterPro"/>
</dbReference>
<dbReference type="OrthoDB" id="7015349at2"/>
<keyword evidence="2" id="KW-0732">Signal</keyword>
<gene>
    <name evidence="5" type="ORF">CJF39_00525</name>
</gene>
<evidence type="ECO:0000313" key="5">
    <source>
        <dbReference type="EMBL" id="OZY61323.1"/>
    </source>
</evidence>
<dbReference type="Pfam" id="PF05193">
    <property type="entry name" value="Peptidase_M16_C"/>
    <property type="match status" value="1"/>
</dbReference>
<feature type="compositionally biased region" description="Polar residues" evidence="1">
    <location>
        <begin position="463"/>
        <end position="475"/>
    </location>
</feature>
<evidence type="ECO:0000313" key="6">
    <source>
        <dbReference type="Proteomes" id="UP000215788"/>
    </source>
</evidence>
<evidence type="ECO:0000256" key="2">
    <source>
        <dbReference type="SAM" id="SignalP"/>
    </source>
</evidence>
<name>A0A266NFX5_9PSED</name>
<dbReference type="InterPro" id="IPR007863">
    <property type="entry name" value="Peptidase_M16_C"/>
</dbReference>
<feature type="signal peptide" evidence="2">
    <location>
        <begin position="1"/>
        <end position="31"/>
    </location>
</feature>